<keyword evidence="2" id="KW-1185">Reference proteome</keyword>
<evidence type="ECO:0000313" key="2">
    <source>
        <dbReference type="Proteomes" id="UP000095287"/>
    </source>
</evidence>
<protein>
    <submittedName>
        <fullName evidence="3">Interferon gamma</fullName>
    </submittedName>
</protein>
<name>A0A1I7YGA1_9BILA</name>
<dbReference type="AlphaFoldDB" id="A0A1I7YGA1"/>
<evidence type="ECO:0000313" key="3">
    <source>
        <dbReference type="WBParaSite" id="L893_g1581.t1"/>
    </source>
</evidence>
<feature type="chain" id="PRO_5009312109" evidence="1">
    <location>
        <begin position="20"/>
        <end position="163"/>
    </location>
</feature>
<organism evidence="2 3">
    <name type="scientific">Steinernema glaseri</name>
    <dbReference type="NCBI Taxonomy" id="37863"/>
    <lineage>
        <taxon>Eukaryota</taxon>
        <taxon>Metazoa</taxon>
        <taxon>Ecdysozoa</taxon>
        <taxon>Nematoda</taxon>
        <taxon>Chromadorea</taxon>
        <taxon>Rhabditida</taxon>
        <taxon>Tylenchina</taxon>
        <taxon>Panagrolaimomorpha</taxon>
        <taxon>Strongyloidoidea</taxon>
        <taxon>Steinernematidae</taxon>
        <taxon>Steinernema</taxon>
    </lineage>
</organism>
<proteinExistence type="predicted"/>
<dbReference type="WBParaSite" id="L893_g1581.t1">
    <property type="protein sequence ID" value="L893_g1581.t1"/>
    <property type="gene ID" value="L893_g1581"/>
</dbReference>
<feature type="signal peptide" evidence="1">
    <location>
        <begin position="1"/>
        <end position="19"/>
    </location>
</feature>
<evidence type="ECO:0000256" key="1">
    <source>
        <dbReference type="SAM" id="SignalP"/>
    </source>
</evidence>
<dbReference type="Proteomes" id="UP000095287">
    <property type="component" value="Unplaced"/>
</dbReference>
<accession>A0A1I7YGA1</accession>
<reference evidence="3" key="1">
    <citation type="submission" date="2016-11" db="UniProtKB">
        <authorList>
            <consortium name="WormBaseParasite"/>
        </authorList>
    </citation>
    <scope>IDENTIFICATION</scope>
</reference>
<keyword evidence="1" id="KW-0732">Signal</keyword>
<sequence length="163" mass="18974">MRLLVSLLGALAILHISESRAIDKENTTDIRELARILHSQIRFVLQFDSELLSAVEKAYRTWENDPFIKNILQRVYAFISDDSDEEVKETIQKLLEKKIPLSSERKEKQEDERAVTVGSVEVRNITVQMYNRRNQTGIREAKVSVPMFHKKRINVHKLTLGQE</sequence>